<sequence length="218" mass="25605">MFNDTDKFYQRVIQHLLQFEGEVLHLYLDVNANPTIGVGFHMQSVEQFCQLPMRDRRSKRSATLQQKRDEYRNIKGKPSGYKAAWYAQYTELTLPPKASKKCLIEQIKEFEQYLIHFLAKQETGSIPYQLLPTPAKIALLDMAYNLGTSKLFLAFPNLIKAVSAQDWHNASKECSRLHISPARNEATKKLFLKCEKYKRYQLTWFETLVKKLKRWLHS</sequence>
<dbReference type="InterPro" id="IPR023346">
    <property type="entry name" value="Lysozyme-like_dom_sf"/>
</dbReference>
<dbReference type="EMBL" id="CP137578">
    <property type="protein sequence ID" value="WOX28647.1"/>
    <property type="molecule type" value="Genomic_DNA"/>
</dbReference>
<dbReference type="Proteomes" id="UP001304419">
    <property type="component" value="Chromosome 1"/>
</dbReference>
<evidence type="ECO:0000256" key="2">
    <source>
        <dbReference type="ARBA" id="ARBA00022638"/>
    </source>
</evidence>
<reference evidence="3 4" key="1">
    <citation type="submission" date="2023-10" db="EMBL/GenBank/DDBJ databases">
        <title>To unveil natural product biosynthetic capacity in Pseudoalteromonas.</title>
        <authorList>
            <person name="Wang J."/>
        </authorList>
    </citation>
    <scope>NUCLEOTIDE SEQUENCE [LARGE SCALE GENOMIC DNA]</scope>
    <source>
        <strain evidence="3 4">DSM 15914</strain>
    </source>
</reference>
<protein>
    <recommendedName>
        <fullName evidence="5">Lysozyme</fullName>
    </recommendedName>
</protein>
<evidence type="ECO:0000313" key="4">
    <source>
        <dbReference type="Proteomes" id="UP001304419"/>
    </source>
</evidence>
<dbReference type="Gene3D" id="1.10.530.40">
    <property type="match status" value="1"/>
</dbReference>
<dbReference type="RefSeq" id="WP_193521936.1">
    <property type="nucleotide sequence ID" value="NZ_CBCSDF010000013.1"/>
</dbReference>
<keyword evidence="4" id="KW-1185">Reference proteome</keyword>
<evidence type="ECO:0000256" key="1">
    <source>
        <dbReference type="ARBA" id="ARBA00022529"/>
    </source>
</evidence>
<dbReference type="SUPFAM" id="SSF53955">
    <property type="entry name" value="Lysozyme-like"/>
    <property type="match status" value="1"/>
</dbReference>
<evidence type="ECO:0000313" key="3">
    <source>
        <dbReference type="EMBL" id="WOX28647.1"/>
    </source>
</evidence>
<name>A0ABZ0MA00_9GAMM</name>
<accession>A0ABZ0MA00</accession>
<gene>
    <name evidence="3" type="ORF">R5H13_18835</name>
</gene>
<proteinExistence type="predicted"/>
<dbReference type="InterPro" id="IPR023347">
    <property type="entry name" value="Lysozyme_dom_sf"/>
</dbReference>
<organism evidence="3 4">
    <name type="scientific">Pseudoalteromonas maricaloris</name>
    <dbReference type="NCBI Taxonomy" id="184924"/>
    <lineage>
        <taxon>Bacteria</taxon>
        <taxon>Pseudomonadati</taxon>
        <taxon>Pseudomonadota</taxon>
        <taxon>Gammaproteobacteria</taxon>
        <taxon>Alteromonadales</taxon>
        <taxon>Pseudoalteromonadaceae</taxon>
        <taxon>Pseudoalteromonas</taxon>
    </lineage>
</organism>
<keyword evidence="2" id="KW-0081">Bacteriolytic enzyme</keyword>
<evidence type="ECO:0008006" key="5">
    <source>
        <dbReference type="Google" id="ProtNLM"/>
    </source>
</evidence>
<keyword evidence="1" id="KW-0929">Antimicrobial</keyword>